<evidence type="ECO:0000313" key="4">
    <source>
        <dbReference type="EMBL" id="EKN64988.1"/>
    </source>
</evidence>
<dbReference type="Gene3D" id="2.60.40.1080">
    <property type="match status" value="1"/>
</dbReference>
<dbReference type="Pfam" id="PF02368">
    <property type="entry name" value="Big_2"/>
    <property type="match status" value="1"/>
</dbReference>
<dbReference type="RefSeq" id="WP_003331830.1">
    <property type="nucleotide sequence ID" value="NZ_AJLR01000111.1"/>
</dbReference>
<dbReference type="InterPro" id="IPR003343">
    <property type="entry name" value="Big_2"/>
</dbReference>
<proteinExistence type="predicted"/>
<protein>
    <submittedName>
        <fullName evidence="4">Uncharacterized protein</fullName>
    </submittedName>
</protein>
<organism evidence="4 5">
    <name type="scientific">Schinkia azotoformans LMG 9581</name>
    <dbReference type="NCBI Taxonomy" id="1131731"/>
    <lineage>
        <taxon>Bacteria</taxon>
        <taxon>Bacillati</taxon>
        <taxon>Bacillota</taxon>
        <taxon>Bacilli</taxon>
        <taxon>Bacillales</taxon>
        <taxon>Bacillaceae</taxon>
        <taxon>Calidifontibacillus/Schinkia group</taxon>
        <taxon>Schinkia</taxon>
    </lineage>
</organism>
<gene>
    <name evidence="4" type="ORF">BAZO_12329</name>
</gene>
<name>K6DA99_SCHAZ</name>
<dbReference type="InterPro" id="IPR008964">
    <property type="entry name" value="Invasin/intimin_cell_adhesion"/>
</dbReference>
<dbReference type="Pfam" id="PF20609">
    <property type="entry name" value="pAdhesive_17"/>
    <property type="match status" value="1"/>
</dbReference>
<keyword evidence="5" id="KW-1185">Reference proteome</keyword>
<feature type="signal peptide" evidence="1">
    <location>
        <begin position="1"/>
        <end position="24"/>
    </location>
</feature>
<keyword evidence="1" id="KW-0732">Signal</keyword>
<sequence>MKAKKSIAILLTFLLLVMQCYPFSDIFAGGHVEAADTLVEVKVLTDVNVNATLNPGTGDHYELGLNMSSGDGLLDVKLVGADGVAIFYAPDLAGKLSVEEKANVRVELLPVTMNDLPTLNNLVGQLTSELNGLVNKLVGGIESILNNPLTGWLLNVQGLTKLTTSLTALNNLNKSLEDLTAYNGQADVQVLDNGLLIVDFGEGLGNHLNTVVNDVVIELLENVADAIEGVKVGGVAGYLLSPVVNPTIGLLKGLVTTMINPLITNLTNGVIDLTNDLVKLHVIGNTTVSLNVLLDKPAGVVGETKIYGAVATDALIDITLLSKLTNWDSIFINEEESEEENVDYNLAFNQSEYKINVKQTDIDYDGIEEIWYKDLYNELNVVPLSGEDHIKLPKKEDLELTWKIKEGKHVAKIDETGKVTAQGVGKAVIGVTAIDKNDQVRTATAELLVNLKNMEFSKPLYVYPDDGDDMFEKLIIEPDGFNKTREVFEWSLTSEDSTVDNLALKVDGNGKVKQNGDKCGFVILKVKLKETYDRIDGILEDSNDQAMTLIKINKIDGPIKDPVKEW</sequence>
<evidence type="ECO:0000259" key="2">
    <source>
        <dbReference type="Pfam" id="PF02368"/>
    </source>
</evidence>
<dbReference type="Proteomes" id="UP000006315">
    <property type="component" value="Unassembled WGS sequence"/>
</dbReference>
<reference evidence="4 5" key="1">
    <citation type="journal article" date="2012" name="Front. Microbiol.">
        <title>Redundancy and modularity in membrane-associated dissimilatory nitrate reduction in Bacillus.</title>
        <authorList>
            <person name="Heylen K."/>
            <person name="Keltjens J."/>
        </authorList>
    </citation>
    <scope>NUCLEOTIDE SEQUENCE [LARGE SCALE GENOMIC DNA]</scope>
    <source>
        <strain evidence="4 5">LMG 9581</strain>
    </source>
</reference>
<feature type="chain" id="PRO_5038475047" evidence="1">
    <location>
        <begin position="25"/>
        <end position="566"/>
    </location>
</feature>
<dbReference type="EMBL" id="AJLR01000111">
    <property type="protein sequence ID" value="EKN64988.1"/>
    <property type="molecule type" value="Genomic_DNA"/>
</dbReference>
<dbReference type="AlphaFoldDB" id="K6DA99"/>
<dbReference type="PATRIC" id="fig|1131731.3.peg.2526"/>
<feature type="domain" description="BIG2" evidence="2">
    <location>
        <begin position="397"/>
        <end position="441"/>
    </location>
</feature>
<evidence type="ECO:0000256" key="1">
    <source>
        <dbReference type="SAM" id="SignalP"/>
    </source>
</evidence>
<dbReference type="GeneID" id="89468471"/>
<evidence type="ECO:0000259" key="3">
    <source>
        <dbReference type="Pfam" id="PF20609"/>
    </source>
</evidence>
<evidence type="ECO:0000313" key="5">
    <source>
        <dbReference type="Proteomes" id="UP000006315"/>
    </source>
</evidence>
<accession>K6DA99</accession>
<comment type="caution">
    <text evidence="4">The sequence shown here is derived from an EMBL/GenBank/DDBJ whole genome shotgun (WGS) entry which is preliminary data.</text>
</comment>
<dbReference type="STRING" id="1131731.BAZO_12329"/>
<feature type="domain" description="Putative adhesive" evidence="3">
    <location>
        <begin position="37"/>
        <end position="331"/>
    </location>
</feature>
<dbReference type="InterPro" id="IPR046762">
    <property type="entry name" value="pAdhesive_17"/>
</dbReference>
<dbReference type="SUPFAM" id="SSF49373">
    <property type="entry name" value="Invasin/intimin cell-adhesion fragments"/>
    <property type="match status" value="1"/>
</dbReference>